<accession>A0A5P0ZGF1</accession>
<dbReference type="OrthoDB" id="5683981at2"/>
<evidence type="ECO:0000313" key="2">
    <source>
        <dbReference type="Proteomes" id="UP000380386"/>
    </source>
</evidence>
<gene>
    <name evidence="1" type="ORF">FHL02_03665</name>
</gene>
<name>A0A5P0ZGF1_9LACO</name>
<organism evidence="1 2">
    <name type="scientific">Companilactobacillus mishanensis</name>
    <dbReference type="NCBI Taxonomy" id="2486008"/>
    <lineage>
        <taxon>Bacteria</taxon>
        <taxon>Bacillati</taxon>
        <taxon>Bacillota</taxon>
        <taxon>Bacilli</taxon>
        <taxon>Lactobacillales</taxon>
        <taxon>Lactobacillaceae</taxon>
        <taxon>Companilactobacillus</taxon>
    </lineage>
</organism>
<protein>
    <recommendedName>
        <fullName evidence="3">OsmC family protein</fullName>
    </recommendedName>
</protein>
<evidence type="ECO:0000313" key="1">
    <source>
        <dbReference type="EMBL" id="MQS52114.1"/>
    </source>
</evidence>
<comment type="caution">
    <text evidence="1">The sequence shown here is derived from an EMBL/GenBank/DDBJ whole genome shotgun (WGS) entry which is preliminary data.</text>
</comment>
<dbReference type="EMBL" id="VDFM01000003">
    <property type="protein sequence ID" value="MQS52114.1"/>
    <property type="molecule type" value="Genomic_DNA"/>
</dbReference>
<dbReference type="RefSeq" id="WP_153382453.1">
    <property type="nucleotide sequence ID" value="NZ_VDFM01000003.1"/>
</dbReference>
<dbReference type="SUPFAM" id="SSF82784">
    <property type="entry name" value="OsmC-like"/>
    <property type="match status" value="1"/>
</dbReference>
<sequence length="157" mass="17960">MEKRYLNSANNYDIEFRAISTDGKKVKIRTDKVSYSVDEEMSFDIANDVLTSVDHFTGGIASGMISAINRYDQKHDGIIDQIEGKFTFHLSNPLTYLDVHGYVETPRVSALDLQLYLVSFNEADELEQVYQEAMKNSIVYQTIKDTIKIEHKIKVVL</sequence>
<evidence type="ECO:0008006" key="3">
    <source>
        <dbReference type="Google" id="ProtNLM"/>
    </source>
</evidence>
<dbReference type="Proteomes" id="UP000380386">
    <property type="component" value="Unassembled WGS sequence"/>
</dbReference>
<dbReference type="InterPro" id="IPR036102">
    <property type="entry name" value="OsmC/Ohrsf"/>
</dbReference>
<dbReference type="AlphaFoldDB" id="A0A5P0ZGF1"/>
<dbReference type="Gene3D" id="3.30.300.20">
    <property type="match status" value="1"/>
</dbReference>
<dbReference type="InterPro" id="IPR015946">
    <property type="entry name" value="KH_dom-like_a/b"/>
</dbReference>
<reference evidence="1 2" key="1">
    <citation type="journal article" date="2019" name="Syst. Appl. Microbiol.">
        <title>Polyphasic characterization of two novel Lactobacillus spp. isolated from blown salami packages: Description of Lactobacillus halodurans sp. nov. and Lactobacillus salsicarnum sp. nov.</title>
        <authorList>
            <person name="Schuster J.A."/>
            <person name="Klingl A."/>
            <person name="Vogel R.F."/>
            <person name="Ehrmann M.A."/>
        </authorList>
    </citation>
    <scope>NUCLEOTIDE SEQUENCE [LARGE SCALE GENOMIC DNA]</scope>
    <source>
        <strain evidence="1 2">TMW 1.2118</strain>
    </source>
</reference>
<proteinExistence type="predicted"/>